<dbReference type="GO" id="GO:0004620">
    <property type="term" value="F:phospholipase activity"/>
    <property type="evidence" value="ECO:0007669"/>
    <property type="project" value="TreeGrafter"/>
</dbReference>
<keyword evidence="3" id="KW-1185">Reference proteome</keyword>
<name>A0A2J8AKB8_9CHLO</name>
<dbReference type="GO" id="GO:0016020">
    <property type="term" value="C:membrane"/>
    <property type="evidence" value="ECO:0007669"/>
    <property type="project" value="TreeGrafter"/>
</dbReference>
<reference evidence="2 3" key="1">
    <citation type="journal article" date="2017" name="Mol. Biol. Evol.">
        <title>The 4-celled Tetrabaena socialis nuclear genome reveals the essential components for genetic control of cell number at the origin of multicellularity in the volvocine lineage.</title>
        <authorList>
            <person name="Featherston J."/>
            <person name="Arakaki Y."/>
            <person name="Hanschen E.R."/>
            <person name="Ferris P.J."/>
            <person name="Michod R.E."/>
            <person name="Olson B.J.S.C."/>
            <person name="Nozaki H."/>
            <person name="Durand P.M."/>
        </authorList>
    </citation>
    <scope>NUCLEOTIDE SEQUENCE [LARGE SCALE GENOMIC DNA]</scope>
    <source>
        <strain evidence="2 3">NIES-571</strain>
    </source>
</reference>
<dbReference type="OrthoDB" id="542667at2759"/>
<dbReference type="GO" id="GO:0071944">
    <property type="term" value="C:cell periphery"/>
    <property type="evidence" value="ECO:0007669"/>
    <property type="project" value="TreeGrafter"/>
</dbReference>
<accession>A0A2J8AKB8</accession>
<dbReference type="SUPFAM" id="SSF48403">
    <property type="entry name" value="Ankyrin repeat"/>
    <property type="match status" value="1"/>
</dbReference>
<dbReference type="AlphaFoldDB" id="A0A2J8AKB8"/>
<dbReference type="Gene3D" id="1.25.40.20">
    <property type="entry name" value="Ankyrin repeat-containing domain"/>
    <property type="match status" value="1"/>
</dbReference>
<dbReference type="PANTHER" id="PTHR12393">
    <property type="entry name" value="SPHINGOMYELIN PHOSPHODIESTERASE RELATED"/>
    <property type="match status" value="1"/>
</dbReference>
<gene>
    <name evidence="2" type="ORF">TSOC_000010</name>
</gene>
<comment type="caution">
    <text evidence="2">The sequence shown here is derived from an EMBL/GenBank/DDBJ whole genome shotgun (WGS) entry which is preliminary data.</text>
</comment>
<dbReference type="PANTHER" id="PTHR12393:SF6">
    <property type="entry name" value="SPHINGOMYELIN PHOSPHODIESTERASE 2"/>
    <property type="match status" value="1"/>
</dbReference>
<dbReference type="EMBL" id="PGGS01000001">
    <property type="protein sequence ID" value="PNH12964.1"/>
    <property type="molecule type" value="Genomic_DNA"/>
</dbReference>
<evidence type="ECO:0008006" key="4">
    <source>
        <dbReference type="Google" id="ProtNLM"/>
    </source>
</evidence>
<dbReference type="GO" id="GO:0046513">
    <property type="term" value="P:ceramide biosynthetic process"/>
    <property type="evidence" value="ECO:0007669"/>
    <property type="project" value="TreeGrafter"/>
</dbReference>
<dbReference type="GO" id="GO:0005783">
    <property type="term" value="C:endoplasmic reticulum"/>
    <property type="evidence" value="ECO:0007669"/>
    <property type="project" value="TreeGrafter"/>
</dbReference>
<feature type="region of interest" description="Disordered" evidence="1">
    <location>
        <begin position="1"/>
        <end position="30"/>
    </location>
</feature>
<sequence length="460" mass="48172">MEPERAPKRQRTTAAPPSPQPQPAAAAAPDPSCLWQPDLVQRFAVASAPNDVACLLRLVNKATAAQLTGAQHTTVHLSQPVPRREFAWRWAPAGAVRDLTRQQRADLACLTARGGSTANLEVLLARDDVSTPVNADTFAAAAGDGRLEACIWIRQQGCPRLRDSDALEAAAEGGHEAVCEWLIAEDCPKRLRLAAAAVAAASGGHTGLMDRLLAAAGPPNVRELLNAAAAGCDLRTLQRLPHTYLDSRSRGALCGDEDPLLASAAGSCTTDWLAKAEWLEARGYSWTEEACARAAGAPDALARLVWLRQRGCPVDSGAAVSAARQGDVGALRYLLGQRGCALRTLPAAMWAAAKRGQVAAMQALHDRGVRGNEDMLRLAASRGHTRAVAWLAKALGVASALTPELFASAAESGSIGLLAWLRGKGCLWGADVLAVAAAEGSEEQLEWLAAQGCPMGVGTG</sequence>
<evidence type="ECO:0000256" key="1">
    <source>
        <dbReference type="SAM" id="MobiDB-lite"/>
    </source>
</evidence>
<protein>
    <recommendedName>
        <fullName evidence="4">Ankyrin repeat domain-containing protein</fullName>
    </recommendedName>
</protein>
<evidence type="ECO:0000313" key="3">
    <source>
        <dbReference type="Proteomes" id="UP000236333"/>
    </source>
</evidence>
<dbReference type="Proteomes" id="UP000236333">
    <property type="component" value="Unassembled WGS sequence"/>
</dbReference>
<proteinExistence type="predicted"/>
<evidence type="ECO:0000313" key="2">
    <source>
        <dbReference type="EMBL" id="PNH12964.1"/>
    </source>
</evidence>
<dbReference type="InterPro" id="IPR036770">
    <property type="entry name" value="Ankyrin_rpt-contain_sf"/>
</dbReference>
<organism evidence="2 3">
    <name type="scientific">Tetrabaena socialis</name>
    <dbReference type="NCBI Taxonomy" id="47790"/>
    <lineage>
        <taxon>Eukaryota</taxon>
        <taxon>Viridiplantae</taxon>
        <taxon>Chlorophyta</taxon>
        <taxon>core chlorophytes</taxon>
        <taxon>Chlorophyceae</taxon>
        <taxon>CS clade</taxon>
        <taxon>Chlamydomonadales</taxon>
        <taxon>Tetrabaenaceae</taxon>
        <taxon>Tetrabaena</taxon>
    </lineage>
</organism>
<dbReference type="GO" id="GO:0030149">
    <property type="term" value="P:sphingolipid catabolic process"/>
    <property type="evidence" value="ECO:0007669"/>
    <property type="project" value="TreeGrafter"/>
</dbReference>